<evidence type="ECO:0000256" key="1">
    <source>
        <dbReference type="SAM" id="MobiDB-lite"/>
    </source>
</evidence>
<keyword evidence="3" id="KW-1185">Reference proteome</keyword>
<gene>
    <name evidence="2" type="ORF">SKAU_G00335030</name>
</gene>
<sequence length="184" mass="19585">MSSFRISSQSVTSGGSGAYTSYAGLKLRSSAVCAESFPGQEGTERPTIPGRLRSGMRLEWFPSPPHIFPGARHGLEEGWRGDASGYLLWCCRGADAFPRLWRGASDQQPQSGAESVNFAGPAAFVSVATVRMKARLGVGYPGGVRGELNQTTQRHLEAGAIRPASAGGHRRGSARGPGRKRRRG</sequence>
<feature type="region of interest" description="Disordered" evidence="1">
    <location>
        <begin position="159"/>
        <end position="184"/>
    </location>
</feature>
<proteinExistence type="predicted"/>
<feature type="compositionally biased region" description="Basic residues" evidence="1">
    <location>
        <begin position="168"/>
        <end position="184"/>
    </location>
</feature>
<protein>
    <submittedName>
        <fullName evidence="2">Uncharacterized protein</fullName>
    </submittedName>
</protein>
<evidence type="ECO:0000313" key="2">
    <source>
        <dbReference type="EMBL" id="KAJ8341212.1"/>
    </source>
</evidence>
<reference evidence="2" key="1">
    <citation type="journal article" date="2023" name="Science">
        <title>Genome structures resolve the early diversification of teleost fishes.</title>
        <authorList>
            <person name="Parey E."/>
            <person name="Louis A."/>
            <person name="Montfort J."/>
            <person name="Bouchez O."/>
            <person name="Roques C."/>
            <person name="Iampietro C."/>
            <person name="Lluch J."/>
            <person name="Castinel A."/>
            <person name="Donnadieu C."/>
            <person name="Desvignes T."/>
            <person name="Floi Bucao C."/>
            <person name="Jouanno E."/>
            <person name="Wen M."/>
            <person name="Mejri S."/>
            <person name="Dirks R."/>
            <person name="Jansen H."/>
            <person name="Henkel C."/>
            <person name="Chen W.J."/>
            <person name="Zahm M."/>
            <person name="Cabau C."/>
            <person name="Klopp C."/>
            <person name="Thompson A.W."/>
            <person name="Robinson-Rechavi M."/>
            <person name="Braasch I."/>
            <person name="Lecointre G."/>
            <person name="Bobe J."/>
            <person name="Postlethwait J.H."/>
            <person name="Berthelot C."/>
            <person name="Roest Crollius H."/>
            <person name="Guiguen Y."/>
        </authorList>
    </citation>
    <scope>NUCLEOTIDE SEQUENCE</scope>
    <source>
        <strain evidence="2">WJC10195</strain>
    </source>
</reference>
<organism evidence="2 3">
    <name type="scientific">Synaphobranchus kaupii</name>
    <name type="common">Kaup's arrowtooth eel</name>
    <dbReference type="NCBI Taxonomy" id="118154"/>
    <lineage>
        <taxon>Eukaryota</taxon>
        <taxon>Metazoa</taxon>
        <taxon>Chordata</taxon>
        <taxon>Craniata</taxon>
        <taxon>Vertebrata</taxon>
        <taxon>Euteleostomi</taxon>
        <taxon>Actinopterygii</taxon>
        <taxon>Neopterygii</taxon>
        <taxon>Teleostei</taxon>
        <taxon>Anguilliformes</taxon>
        <taxon>Synaphobranchidae</taxon>
        <taxon>Synaphobranchus</taxon>
    </lineage>
</organism>
<dbReference type="EMBL" id="JAINUF010000015">
    <property type="protein sequence ID" value="KAJ8341212.1"/>
    <property type="molecule type" value="Genomic_DNA"/>
</dbReference>
<name>A0A9Q1EM17_SYNKA</name>
<accession>A0A9Q1EM17</accession>
<dbReference type="AlphaFoldDB" id="A0A9Q1EM17"/>
<dbReference type="Proteomes" id="UP001152622">
    <property type="component" value="Chromosome 15"/>
</dbReference>
<evidence type="ECO:0000313" key="3">
    <source>
        <dbReference type="Proteomes" id="UP001152622"/>
    </source>
</evidence>
<comment type="caution">
    <text evidence="2">The sequence shown here is derived from an EMBL/GenBank/DDBJ whole genome shotgun (WGS) entry which is preliminary data.</text>
</comment>